<evidence type="ECO:0000256" key="1">
    <source>
        <dbReference type="PROSITE-ProRule" id="PRU00325"/>
    </source>
</evidence>
<keyword evidence="4" id="KW-1185">Reference proteome</keyword>
<dbReference type="AlphaFoldDB" id="A0A8W8J9Y0"/>
<feature type="domain" description="SWIM-type" evidence="2">
    <location>
        <begin position="52"/>
        <end position="90"/>
    </location>
</feature>
<dbReference type="InterPro" id="IPR011604">
    <property type="entry name" value="PDDEXK-like_dom_sf"/>
</dbReference>
<reference evidence="3" key="1">
    <citation type="submission" date="2022-08" db="UniProtKB">
        <authorList>
            <consortium name="EnsemblMetazoa"/>
        </authorList>
    </citation>
    <scope>IDENTIFICATION</scope>
    <source>
        <strain evidence="3">05x7-T-G4-1.051#20</strain>
    </source>
</reference>
<accession>A0A8W8J9Y0</accession>
<dbReference type="Pfam" id="PF09588">
    <property type="entry name" value="YqaJ"/>
    <property type="match status" value="1"/>
</dbReference>
<dbReference type="Proteomes" id="UP000005408">
    <property type="component" value="Unassembled WGS sequence"/>
</dbReference>
<keyword evidence="1" id="KW-0863">Zinc-finger</keyword>
<dbReference type="PANTHER" id="PTHR47526">
    <property type="entry name" value="ATP-DEPENDENT DNA HELICASE"/>
    <property type="match status" value="1"/>
</dbReference>
<dbReference type="EnsemblMetazoa" id="G17469.1">
    <property type="protein sequence ID" value="G17469.1:cds"/>
    <property type="gene ID" value="G17469"/>
</dbReference>
<organism evidence="3 4">
    <name type="scientific">Magallana gigas</name>
    <name type="common">Pacific oyster</name>
    <name type="synonym">Crassostrea gigas</name>
    <dbReference type="NCBI Taxonomy" id="29159"/>
    <lineage>
        <taxon>Eukaryota</taxon>
        <taxon>Metazoa</taxon>
        <taxon>Spiralia</taxon>
        <taxon>Lophotrochozoa</taxon>
        <taxon>Mollusca</taxon>
        <taxon>Bivalvia</taxon>
        <taxon>Autobranchia</taxon>
        <taxon>Pteriomorphia</taxon>
        <taxon>Ostreida</taxon>
        <taxon>Ostreoidea</taxon>
        <taxon>Ostreidae</taxon>
        <taxon>Magallana</taxon>
    </lineage>
</organism>
<evidence type="ECO:0000313" key="3">
    <source>
        <dbReference type="EnsemblMetazoa" id="G17469.1:cds"/>
    </source>
</evidence>
<proteinExistence type="predicted"/>
<dbReference type="InterPro" id="IPR007527">
    <property type="entry name" value="Znf_SWIM"/>
</dbReference>
<dbReference type="GO" id="GO:0008270">
    <property type="term" value="F:zinc ion binding"/>
    <property type="evidence" value="ECO:0007669"/>
    <property type="project" value="UniProtKB-KW"/>
</dbReference>
<protein>
    <recommendedName>
        <fullName evidence="2">SWIM-type domain-containing protein</fullName>
    </recommendedName>
</protein>
<keyword evidence="1" id="KW-0479">Metal-binding</keyword>
<dbReference type="GO" id="GO:0006281">
    <property type="term" value="P:DNA repair"/>
    <property type="evidence" value="ECO:0007669"/>
    <property type="project" value="UniProtKB-ARBA"/>
</dbReference>
<dbReference type="InterPro" id="IPR019080">
    <property type="entry name" value="YqaJ_viral_recombinase"/>
</dbReference>
<dbReference type="CDD" id="cd22343">
    <property type="entry name" value="PDDEXK_lambda_exonuclease-like"/>
    <property type="match status" value="1"/>
</dbReference>
<keyword evidence="1" id="KW-0862">Zinc</keyword>
<dbReference type="SUPFAM" id="SSF52980">
    <property type="entry name" value="Restriction endonuclease-like"/>
    <property type="match status" value="1"/>
</dbReference>
<evidence type="ECO:0000259" key="2">
    <source>
        <dbReference type="PROSITE" id="PS50966"/>
    </source>
</evidence>
<dbReference type="Gene3D" id="3.90.320.10">
    <property type="match status" value="1"/>
</dbReference>
<sequence>MKSFRSLWGQNYVNSRWLGDIQSTDVGQNVFLKAKVSPSQPGVGRADYHAWILIASDGEDSYKIENASCTCPAGLERGCSHISAIGYAVVMAWNQGFAGKSVTDFPVSWGKGATSSAVDHQAELKEIDFSRPNKNKPINTDNIIVRCKPQKEFRFKKLESHNELVEFSHSSCLSKKFQCKGTIINKILLSEPCQLSTSAGKTSNPKDVHHGDHDLDYSNPINIADIQCQPCRDFYRKYVHLSENKIDEVCLNTTEQNSDLWFDSRKVRIPASVANKVPKTSKANPQNFVTNHLYTRFKGNNATQHGKVSEPIAKEIFEKKFDLEVKNCGTVINKDEPFLSASPDGTIDDEKSNEVAKKYNVKILHYA</sequence>
<dbReference type="InterPro" id="IPR011335">
    <property type="entry name" value="Restrct_endonuc-II-like"/>
</dbReference>
<name>A0A8W8J9Y0_MAGGI</name>
<evidence type="ECO:0000313" key="4">
    <source>
        <dbReference type="Proteomes" id="UP000005408"/>
    </source>
</evidence>
<dbReference type="PROSITE" id="PS50966">
    <property type="entry name" value="ZF_SWIM"/>
    <property type="match status" value="1"/>
</dbReference>
<dbReference type="PANTHER" id="PTHR47526:SF3">
    <property type="entry name" value="PHD-TYPE DOMAIN-CONTAINING PROTEIN"/>
    <property type="match status" value="1"/>
</dbReference>